<keyword evidence="10" id="KW-1185">Reference proteome</keyword>
<dbReference type="GO" id="GO:0042910">
    <property type="term" value="F:xenobiotic transmembrane transporter activity"/>
    <property type="evidence" value="ECO:0007669"/>
    <property type="project" value="TreeGrafter"/>
</dbReference>
<feature type="transmembrane region" description="Helical" evidence="8">
    <location>
        <begin position="389"/>
        <end position="412"/>
    </location>
</feature>
<dbReference type="GeneID" id="84651092"/>
<accession>A0A511NGH4</accession>
<keyword evidence="6 8" id="KW-1133">Transmembrane helix</keyword>
<comment type="subcellular location">
    <subcellularLocation>
        <location evidence="1">Cell membrane</location>
        <topology evidence="1">Multi-pass membrane protein</topology>
    </subcellularLocation>
</comment>
<feature type="transmembrane region" description="Helical" evidence="8">
    <location>
        <begin position="363"/>
        <end position="383"/>
    </location>
</feature>
<evidence type="ECO:0000256" key="7">
    <source>
        <dbReference type="ARBA" id="ARBA00023136"/>
    </source>
</evidence>
<reference evidence="9 10" key="1">
    <citation type="submission" date="2019-07" db="EMBL/GenBank/DDBJ databases">
        <title>Whole genome shotgun sequence of Empedobacter brevis NBRC 14943.</title>
        <authorList>
            <person name="Hosoyama A."/>
            <person name="Uohara A."/>
            <person name="Ohji S."/>
            <person name="Ichikawa N."/>
        </authorList>
    </citation>
    <scope>NUCLEOTIDE SEQUENCE [LARGE SCALE GENOMIC DNA]</scope>
    <source>
        <strain evidence="9 10">NBRC 14943</strain>
    </source>
</reference>
<dbReference type="Gene3D" id="3.30.2090.10">
    <property type="entry name" value="Multidrug efflux transporter AcrB TolC docking domain, DN and DC subdomains"/>
    <property type="match status" value="2"/>
</dbReference>
<dbReference type="PANTHER" id="PTHR32063:SF17">
    <property type="entry name" value="CATION EFFLUX SYSTEM PROTEIN"/>
    <property type="match status" value="1"/>
</dbReference>
<evidence type="ECO:0000256" key="2">
    <source>
        <dbReference type="ARBA" id="ARBA00010942"/>
    </source>
</evidence>
<feature type="transmembrane region" description="Helical" evidence="8">
    <location>
        <begin position="12"/>
        <end position="30"/>
    </location>
</feature>
<dbReference type="SUPFAM" id="SSF82714">
    <property type="entry name" value="Multidrug efflux transporter AcrB TolC docking domain, DN and DC subdomains"/>
    <property type="match status" value="2"/>
</dbReference>
<dbReference type="Proteomes" id="UP000321245">
    <property type="component" value="Unassembled WGS sequence"/>
</dbReference>
<dbReference type="Gene3D" id="1.20.1640.10">
    <property type="entry name" value="Multidrug efflux transporter AcrB transmembrane domain"/>
    <property type="match status" value="2"/>
</dbReference>
<dbReference type="PANTHER" id="PTHR32063">
    <property type="match status" value="1"/>
</dbReference>
<dbReference type="NCBIfam" id="TIGR00914">
    <property type="entry name" value="2A0601"/>
    <property type="match status" value="1"/>
</dbReference>
<organism evidence="9 10">
    <name type="scientific">Empedobacter brevis NBRC 14943 = ATCC 43319</name>
    <dbReference type="NCBI Taxonomy" id="1218108"/>
    <lineage>
        <taxon>Bacteria</taxon>
        <taxon>Pseudomonadati</taxon>
        <taxon>Bacteroidota</taxon>
        <taxon>Flavobacteriia</taxon>
        <taxon>Flavobacteriales</taxon>
        <taxon>Weeksellaceae</taxon>
        <taxon>Empedobacter</taxon>
    </lineage>
</organism>
<dbReference type="AlphaFoldDB" id="A0A511NGH4"/>
<evidence type="ECO:0000313" key="10">
    <source>
        <dbReference type="Proteomes" id="UP000321245"/>
    </source>
</evidence>
<dbReference type="PRINTS" id="PR00702">
    <property type="entry name" value="ACRIFLAVINRP"/>
</dbReference>
<keyword evidence="3" id="KW-0813">Transport</keyword>
<feature type="transmembrane region" description="Helical" evidence="8">
    <location>
        <begin position="862"/>
        <end position="881"/>
    </location>
</feature>
<proteinExistence type="inferred from homology"/>
<dbReference type="SUPFAM" id="SSF82866">
    <property type="entry name" value="Multidrug efflux transporter AcrB transmembrane domain"/>
    <property type="match status" value="2"/>
</dbReference>
<name>A0A511NGH4_9FLAO</name>
<dbReference type="InterPro" id="IPR027463">
    <property type="entry name" value="AcrB_DN_DC_subdom"/>
</dbReference>
<dbReference type="Gene3D" id="3.30.70.1440">
    <property type="entry name" value="Multidrug efflux transporter AcrB pore domain"/>
    <property type="match status" value="1"/>
</dbReference>
<feature type="transmembrane region" description="Helical" evidence="8">
    <location>
        <begin position="888"/>
        <end position="905"/>
    </location>
</feature>
<evidence type="ECO:0000256" key="5">
    <source>
        <dbReference type="ARBA" id="ARBA00022692"/>
    </source>
</evidence>
<feature type="transmembrane region" description="Helical" evidence="8">
    <location>
        <begin position="527"/>
        <end position="545"/>
    </location>
</feature>
<dbReference type="EMBL" id="BJXC01000010">
    <property type="protein sequence ID" value="GEM51902.1"/>
    <property type="molecule type" value="Genomic_DNA"/>
</dbReference>
<dbReference type="Pfam" id="PF00873">
    <property type="entry name" value="ACR_tran"/>
    <property type="match status" value="1"/>
</dbReference>
<dbReference type="SUPFAM" id="SSF82693">
    <property type="entry name" value="Multidrug efflux transporter AcrB pore domain, PN1, PN2, PC1 and PC2 subdomains"/>
    <property type="match status" value="3"/>
</dbReference>
<evidence type="ECO:0000313" key="9">
    <source>
        <dbReference type="EMBL" id="GEM51902.1"/>
    </source>
</evidence>
<feature type="transmembrane region" description="Helical" evidence="8">
    <location>
        <begin position="439"/>
        <end position="456"/>
    </location>
</feature>
<keyword evidence="7 8" id="KW-0472">Membrane</keyword>
<dbReference type="InterPro" id="IPR001036">
    <property type="entry name" value="Acrflvin-R"/>
</dbReference>
<keyword evidence="4" id="KW-1003">Cell membrane</keyword>
<evidence type="ECO:0000256" key="6">
    <source>
        <dbReference type="ARBA" id="ARBA00022989"/>
    </source>
</evidence>
<feature type="transmembrane region" description="Helical" evidence="8">
    <location>
        <begin position="962"/>
        <end position="983"/>
    </location>
</feature>
<evidence type="ECO:0000256" key="8">
    <source>
        <dbReference type="SAM" id="Phobius"/>
    </source>
</evidence>
<dbReference type="Gene3D" id="3.30.70.1430">
    <property type="entry name" value="Multidrug efflux transporter AcrB pore domain"/>
    <property type="match status" value="2"/>
</dbReference>
<evidence type="ECO:0000256" key="4">
    <source>
        <dbReference type="ARBA" id="ARBA00022475"/>
    </source>
</evidence>
<gene>
    <name evidence="9" type="ORF">EB1_16920</name>
</gene>
<comment type="similarity">
    <text evidence="2">Belongs to the resistance-nodulation-cell division (RND) (TC 2.A.6) family.</text>
</comment>
<dbReference type="RefSeq" id="WP_019976502.1">
    <property type="nucleotide sequence ID" value="NZ_BJXC01000010.1"/>
</dbReference>
<evidence type="ECO:0000256" key="1">
    <source>
        <dbReference type="ARBA" id="ARBA00004651"/>
    </source>
</evidence>
<feature type="transmembrane region" description="Helical" evidence="8">
    <location>
        <begin position="337"/>
        <end position="356"/>
    </location>
</feature>
<comment type="caution">
    <text evidence="9">The sequence shown here is derived from an EMBL/GenBank/DDBJ whole genome shotgun (WGS) entry which is preliminary data.</text>
</comment>
<protein>
    <submittedName>
        <fullName evidence="9">Cation efflux system protein</fullName>
    </submittedName>
</protein>
<feature type="transmembrane region" description="Helical" evidence="8">
    <location>
        <begin position="917"/>
        <end position="941"/>
    </location>
</feature>
<feature type="transmembrane region" description="Helical" evidence="8">
    <location>
        <begin position="468"/>
        <end position="494"/>
    </location>
</feature>
<dbReference type="STRING" id="1218108.GCA_000382425_03030"/>
<keyword evidence="5 8" id="KW-0812">Transmembrane</keyword>
<dbReference type="GO" id="GO:0005886">
    <property type="term" value="C:plasma membrane"/>
    <property type="evidence" value="ECO:0007669"/>
    <property type="project" value="UniProtKB-SubCell"/>
</dbReference>
<feature type="transmembrane region" description="Helical" evidence="8">
    <location>
        <begin position="995"/>
        <end position="1017"/>
    </location>
</feature>
<evidence type="ECO:0000256" key="3">
    <source>
        <dbReference type="ARBA" id="ARBA00022448"/>
    </source>
</evidence>
<dbReference type="InterPro" id="IPR004763">
    <property type="entry name" value="CusA-like"/>
</dbReference>
<dbReference type="GO" id="GO:0008324">
    <property type="term" value="F:monoatomic cation transmembrane transporter activity"/>
    <property type="evidence" value="ECO:0007669"/>
    <property type="project" value="InterPro"/>
</dbReference>
<sequence>MNRLIEIAIAKKWLVVAMFSLAALFGYYSWKQLAIEAYPDIADVTSQVVTQVPGLAAEEIEQQITIPIERVLNGLPGMHVMRSKSTFGLSIITIVFKDGVEDYWARMRIQERLNEIELPYGAEPGLDPLTSPVGEVYRYIIESESKDLRELTDLQRFVIVPRINQVPGVAEVTNFGGITTQYQIEINPHKLVQYNLSLNDVVTTIEENNINAGGSTLPQGDIGYVIRGIGLVKDLEDFGKIVIKSEKGVPVLLTDIGELKYGNLERKGILGYTDKTRNHSDGIEGIVLLLKGEDPSTVLKEIHNAVDELNHELLPKDVKIHAFLDRTDLVETTLNTVSHTLIEGVCLVVIVLIVFLGSWRGALLIAITIPISLLIAFILMHFTAVPANLLSLGAIDFGIIVDGAIVMMETILKKREEKQGEKLEEKSVSTVAKQVAKPIFFATIIIITAYLPLFAFERVERKLFTPMAFTVGYALFGALLVALLLIPGLAFVVYKKPRKIYHNKWLEKLTKNYSIAIEKIVAKPIKVILPIVLVLVSTIMLSITVGKDFLPTLDEGSIWLQVELPSGLSVEKSKEMSDSLRKNTIKYDEVTYVMVQAGRNDDGTDPWTASHFEVSIGLKPYKEWSRGKTKNDLIRELETEYAKMPGFTVGFSQPMIDGVMDKIAGAHSELAVKVYGKDFTQTRQIAEDVMKELKKIKGAVDVSIDQEPPLPQLQIHANRDKIAQYGLNVSDVSELIEIAIGGKAVSQIFVDDRVYDLTCRYKEDSRDTPEKIGQLSLTNVDGIKIPLAQVADIKLNTGESTITREMNKRHLTIKLNLRDRDLSSFLKEAETKIEQNINFDHNLYHIKWSGQFENQNRAYDRLSFIIPIAILAMFMLLYAAFGKLRQALLLIGIIPLAVFGGMLALNVRGMTLNVSSAVGFIALFGVAIQNGVIMISHINFLKKKESSLSRAVIEGAKDRFRPVLMTATVAILGLLPASLATGIGSDVQRPLATVIVYGLLFSTIITLFALPALYYMVEKKWGKETTKSLSGEK</sequence>
<dbReference type="Gene3D" id="3.30.70.1320">
    <property type="entry name" value="Multidrug efflux transporter AcrB pore domain like"/>
    <property type="match status" value="1"/>
</dbReference>